<evidence type="ECO:0000256" key="1">
    <source>
        <dbReference type="ARBA" id="ARBA00004196"/>
    </source>
</evidence>
<keyword evidence="8" id="KW-1185">Reference proteome</keyword>
<dbReference type="GO" id="GO:0030313">
    <property type="term" value="C:cell envelope"/>
    <property type="evidence" value="ECO:0007669"/>
    <property type="project" value="UniProtKB-SubCell"/>
</dbReference>
<evidence type="ECO:0000256" key="2">
    <source>
        <dbReference type="ARBA" id="ARBA00007639"/>
    </source>
</evidence>
<feature type="domain" description="Periplasmic binding protein" evidence="6">
    <location>
        <begin position="34"/>
        <end position="303"/>
    </location>
</feature>
<dbReference type="PANTHER" id="PTHR46847:SF2">
    <property type="entry name" value="ABC TRANSPORTER SUGAR-BINDING PROTEIN"/>
    <property type="match status" value="1"/>
</dbReference>
<organism evidence="7 8">
    <name type="scientific">Rhodoferax aquaticus</name>
    <dbReference type="NCBI Taxonomy" id="2527691"/>
    <lineage>
        <taxon>Bacteria</taxon>
        <taxon>Pseudomonadati</taxon>
        <taxon>Pseudomonadota</taxon>
        <taxon>Betaproteobacteria</taxon>
        <taxon>Burkholderiales</taxon>
        <taxon>Comamonadaceae</taxon>
        <taxon>Rhodoferax</taxon>
    </lineage>
</organism>
<reference evidence="8" key="1">
    <citation type="submission" date="2019-02" db="EMBL/GenBank/DDBJ databases">
        <title>Complete genome sequence of Rhodoferax sp. Gr-4.</title>
        <authorList>
            <person name="Jin L."/>
        </authorList>
    </citation>
    <scope>NUCLEOTIDE SEQUENCE [LARGE SCALE GENOMIC DNA]</scope>
    <source>
        <strain evidence="8">Gr-4</strain>
    </source>
</reference>
<dbReference type="AlphaFoldDB" id="A0A515ETM7"/>
<dbReference type="KEGG" id="rhg:EXZ61_18625"/>
<dbReference type="Proteomes" id="UP000317365">
    <property type="component" value="Chromosome"/>
</dbReference>
<dbReference type="InterPro" id="IPR025997">
    <property type="entry name" value="SBP_2_dom"/>
</dbReference>
<dbReference type="SUPFAM" id="SSF53822">
    <property type="entry name" value="Periplasmic binding protein-like I"/>
    <property type="match status" value="1"/>
</dbReference>
<reference evidence="8" key="2">
    <citation type="journal article" date="2020" name="Int. J. Syst. Evol. Microbiol.">
        <title>Genomic insights into a novel species Rhodoferax aquaticus sp. nov., isolated from freshwater.</title>
        <authorList>
            <person name="Li T."/>
            <person name="Zhuo Y."/>
            <person name="Jin C.Z."/>
            <person name="Wu X."/>
            <person name="Ko S.R."/>
            <person name="Jin F.J."/>
            <person name="Ahn C.Y."/>
            <person name="Oh H.M."/>
            <person name="Lee H.G."/>
            <person name="Jin L."/>
        </authorList>
    </citation>
    <scope>NUCLEOTIDE SEQUENCE [LARGE SCALE GENOMIC DNA]</scope>
    <source>
        <strain evidence="8">Gr-4</strain>
    </source>
</reference>
<accession>A0A515ETM7</accession>
<dbReference type="GO" id="GO:0030246">
    <property type="term" value="F:carbohydrate binding"/>
    <property type="evidence" value="ECO:0007669"/>
    <property type="project" value="UniProtKB-ARBA"/>
</dbReference>
<name>A0A515ETM7_9BURK</name>
<proteinExistence type="inferred from homology"/>
<feature type="coiled-coil region" evidence="4">
    <location>
        <begin position="51"/>
        <end position="78"/>
    </location>
</feature>
<evidence type="ECO:0000259" key="6">
    <source>
        <dbReference type="Pfam" id="PF13407"/>
    </source>
</evidence>
<dbReference type="PANTHER" id="PTHR46847">
    <property type="entry name" value="D-ALLOSE-BINDING PERIPLASMIC PROTEIN-RELATED"/>
    <property type="match status" value="1"/>
</dbReference>
<comment type="similarity">
    <text evidence="2">Belongs to the bacterial solute-binding protein 2 family.</text>
</comment>
<evidence type="ECO:0000256" key="5">
    <source>
        <dbReference type="SAM" id="SignalP"/>
    </source>
</evidence>
<evidence type="ECO:0000256" key="4">
    <source>
        <dbReference type="SAM" id="Coils"/>
    </source>
</evidence>
<dbReference type="Pfam" id="PF13407">
    <property type="entry name" value="Peripla_BP_4"/>
    <property type="match status" value="1"/>
</dbReference>
<feature type="signal peptide" evidence="5">
    <location>
        <begin position="1"/>
        <end position="19"/>
    </location>
</feature>
<evidence type="ECO:0000313" key="7">
    <source>
        <dbReference type="EMBL" id="QDL56030.1"/>
    </source>
</evidence>
<gene>
    <name evidence="7" type="ORF">EXZ61_18625</name>
</gene>
<dbReference type="InterPro" id="IPR028082">
    <property type="entry name" value="Peripla_BP_I"/>
</dbReference>
<evidence type="ECO:0000313" key="8">
    <source>
        <dbReference type="Proteomes" id="UP000317365"/>
    </source>
</evidence>
<feature type="chain" id="PRO_5021775538" description="Periplasmic binding protein domain-containing protein" evidence="5">
    <location>
        <begin position="20"/>
        <end position="376"/>
    </location>
</feature>
<keyword evidence="3 5" id="KW-0732">Signal</keyword>
<dbReference type="CDD" id="cd06324">
    <property type="entry name" value="PBP1_ABC_sugar_binding-like"/>
    <property type="match status" value="1"/>
</dbReference>
<protein>
    <recommendedName>
        <fullName evidence="6">Periplasmic binding protein domain-containing protein</fullName>
    </recommendedName>
</protein>
<sequence>MITQAVSLCARIALVLVFAMNGICSRASDKPQKVGFLIPRTSQDMFYGPVVGFLQAAAKNLNMDIELLENDNNHLSTAGLVEDALQGDHRPDAFIAVSVKESGFTTVKLAEQAKVPVMIENGAILSPVAGAPREHFAYYIGEMLPSEEMAGYELAKYLIAHGKPARNGKIQVLAFNGAFGSSASDGREKGLRRALLEFPQAELKQIVSARWEPETAQAMFTGLIKRYPETSVVWSASDGMALGVLKAAKARGLVSGRDFVIGGIDWSAEGLAAVRSGALQATAGGHFMEAAWALVLVHDYLAGVDFKNEGLRIKTDMTLLTKANADRYAPLLDPVNWAKIDFSRLSKVHNPRLKKYSFSVETVLKLLPQEQGSAKR</sequence>
<dbReference type="EMBL" id="CP036282">
    <property type="protein sequence ID" value="QDL56030.1"/>
    <property type="molecule type" value="Genomic_DNA"/>
</dbReference>
<keyword evidence="4" id="KW-0175">Coiled coil</keyword>
<evidence type="ECO:0000256" key="3">
    <source>
        <dbReference type="ARBA" id="ARBA00022729"/>
    </source>
</evidence>
<comment type="subcellular location">
    <subcellularLocation>
        <location evidence="1">Cell envelope</location>
    </subcellularLocation>
</comment>
<dbReference type="Gene3D" id="3.40.50.2300">
    <property type="match status" value="2"/>
</dbReference>